<reference evidence="2 3" key="1">
    <citation type="submission" date="2020-10" db="EMBL/GenBank/DDBJ databases">
        <title>Ca. Dormibacterota MAGs.</title>
        <authorList>
            <person name="Montgomery K."/>
        </authorList>
    </citation>
    <scope>NUCLEOTIDE SEQUENCE [LARGE SCALE GENOMIC DNA]</scope>
    <source>
        <strain evidence="2">SC8811_S16_3</strain>
    </source>
</reference>
<feature type="domain" description="N-acetyltransferase" evidence="1">
    <location>
        <begin position="1"/>
        <end position="142"/>
    </location>
</feature>
<evidence type="ECO:0000313" key="3">
    <source>
        <dbReference type="Proteomes" id="UP000620075"/>
    </source>
</evidence>
<comment type="caution">
    <text evidence="2">The sequence shown here is derived from an EMBL/GenBank/DDBJ whole genome shotgun (WGS) entry which is preliminary data.</text>
</comment>
<proteinExistence type="predicted"/>
<dbReference type="InterPro" id="IPR000182">
    <property type="entry name" value="GNAT_dom"/>
</dbReference>
<dbReference type="PANTHER" id="PTHR47237:SF2">
    <property type="entry name" value="BLL4206 PROTEIN"/>
    <property type="match status" value="1"/>
</dbReference>
<dbReference type="AlphaFoldDB" id="A0A934N771"/>
<name>A0A934N771_9BACT</name>
<dbReference type="InterPro" id="IPR052729">
    <property type="entry name" value="Acyl/Acetyltrans_Enzymes"/>
</dbReference>
<dbReference type="Gene3D" id="3.40.630.30">
    <property type="match status" value="1"/>
</dbReference>
<dbReference type="CDD" id="cd04301">
    <property type="entry name" value="NAT_SF"/>
    <property type="match status" value="1"/>
</dbReference>
<dbReference type="PANTHER" id="PTHR47237">
    <property type="entry name" value="SLL0310 PROTEIN"/>
    <property type="match status" value="1"/>
</dbReference>
<protein>
    <submittedName>
        <fullName evidence="2">GNAT family N-acetyltransferase</fullName>
    </submittedName>
</protein>
<dbReference type="RefSeq" id="WP_338179103.1">
    <property type="nucleotide sequence ID" value="NZ_JAEKNQ010000035.1"/>
</dbReference>
<dbReference type="PROSITE" id="PS51186">
    <property type="entry name" value="GNAT"/>
    <property type="match status" value="1"/>
</dbReference>
<dbReference type="Proteomes" id="UP000620075">
    <property type="component" value="Unassembled WGS sequence"/>
</dbReference>
<dbReference type="InterPro" id="IPR016181">
    <property type="entry name" value="Acyl_CoA_acyltransferase"/>
</dbReference>
<sequence length="276" mass="29729">MPRTAAGVQSATACLVEGGWGTYRQFHPTFAFYAQQPNCHPMVAEDETGRVLGTAVSTSWGSSGWLGHVFVSPELRGRGLGKELTEHAIQLLRGEGCGTIQLIATALGRPVYDRLGFEVETHYHEYRGTTLPRSVPMAPLRPLLPVDLDGVLSMDARVAGEDRSGALRPLFMSGWVLPGRSRPAGIVVPTPWGGCLATQLPETVGAEAQAVLRALRSLSALGDEVWVYPTTENAIARELLSSQGFEEVRMIPRLVLGPRVAWIPQAVWSPLGLGLG</sequence>
<dbReference type="Gene3D" id="3.40.630.90">
    <property type="match status" value="1"/>
</dbReference>
<accession>A0A934N771</accession>
<dbReference type="SUPFAM" id="SSF55729">
    <property type="entry name" value="Acyl-CoA N-acyltransferases (Nat)"/>
    <property type="match status" value="1"/>
</dbReference>
<evidence type="ECO:0000313" key="2">
    <source>
        <dbReference type="EMBL" id="MBJ7603305.1"/>
    </source>
</evidence>
<evidence type="ECO:0000259" key="1">
    <source>
        <dbReference type="PROSITE" id="PS51186"/>
    </source>
</evidence>
<gene>
    <name evidence="2" type="ORF">JF888_08980</name>
</gene>
<dbReference type="Pfam" id="PF00583">
    <property type="entry name" value="Acetyltransf_1"/>
    <property type="match status" value="1"/>
</dbReference>
<dbReference type="EMBL" id="JAEKNQ010000035">
    <property type="protein sequence ID" value="MBJ7603305.1"/>
    <property type="molecule type" value="Genomic_DNA"/>
</dbReference>
<dbReference type="GO" id="GO:0016747">
    <property type="term" value="F:acyltransferase activity, transferring groups other than amino-acyl groups"/>
    <property type="evidence" value="ECO:0007669"/>
    <property type="project" value="InterPro"/>
</dbReference>
<organism evidence="2 3">
    <name type="scientific">Candidatus Dormiibacter inghamiae</name>
    <dbReference type="NCBI Taxonomy" id="3127013"/>
    <lineage>
        <taxon>Bacteria</taxon>
        <taxon>Bacillati</taxon>
        <taxon>Candidatus Dormiibacterota</taxon>
        <taxon>Candidatus Dormibacteria</taxon>
        <taxon>Candidatus Dormibacterales</taxon>
        <taxon>Candidatus Dormibacteraceae</taxon>
        <taxon>Candidatus Dormiibacter</taxon>
    </lineage>
</organism>